<evidence type="ECO:0000256" key="1">
    <source>
        <dbReference type="SAM" id="MobiDB-lite"/>
    </source>
</evidence>
<accession>A0A482X9Z3</accession>
<evidence type="ECO:0000313" key="2">
    <source>
        <dbReference type="EMBL" id="RZF42121.1"/>
    </source>
</evidence>
<keyword evidence="3" id="KW-1185">Reference proteome</keyword>
<name>A0A482X9Z3_LAOST</name>
<feature type="region of interest" description="Disordered" evidence="1">
    <location>
        <begin position="73"/>
        <end position="101"/>
    </location>
</feature>
<feature type="compositionally biased region" description="Basic and acidic residues" evidence="1">
    <location>
        <begin position="16"/>
        <end position="29"/>
    </location>
</feature>
<feature type="non-terminal residue" evidence="2">
    <location>
        <position position="164"/>
    </location>
</feature>
<protein>
    <submittedName>
        <fullName evidence="2">Uncharacterized protein</fullName>
    </submittedName>
</protein>
<reference evidence="2 3" key="1">
    <citation type="journal article" date="2017" name="Gigascience">
        <title>Genome sequence of the small brown planthopper, Laodelphax striatellus.</title>
        <authorList>
            <person name="Zhu J."/>
            <person name="Jiang F."/>
            <person name="Wang X."/>
            <person name="Yang P."/>
            <person name="Bao Y."/>
            <person name="Zhao W."/>
            <person name="Wang W."/>
            <person name="Lu H."/>
            <person name="Wang Q."/>
            <person name="Cui N."/>
            <person name="Li J."/>
            <person name="Chen X."/>
            <person name="Luo L."/>
            <person name="Yu J."/>
            <person name="Kang L."/>
            <person name="Cui F."/>
        </authorList>
    </citation>
    <scope>NUCLEOTIDE SEQUENCE [LARGE SCALE GENOMIC DNA]</scope>
    <source>
        <strain evidence="2">Lst14</strain>
    </source>
</reference>
<dbReference type="EMBL" id="QKKF02015641">
    <property type="protein sequence ID" value="RZF42121.1"/>
    <property type="molecule type" value="Genomic_DNA"/>
</dbReference>
<gene>
    <name evidence="2" type="ORF">LSTR_LSTR006714</name>
</gene>
<sequence>MGRGKKKTSHSKHSTNTRDDRDSRSRELSTRSATNHGRMRPNIITRPRLTMLPIPPRPEILAVIPSEESMISGTSRWREFPPPGPTCNLSPGMLPGNNRPIYTASTPVSTNVSNDSVPKVQLPKLDNVVVKPKDLSSTPESSNIPNYSLPKVPLPKLDKVIVKP</sequence>
<dbReference type="Proteomes" id="UP000291343">
    <property type="component" value="Unassembled WGS sequence"/>
</dbReference>
<organism evidence="2 3">
    <name type="scientific">Laodelphax striatellus</name>
    <name type="common">Small brown planthopper</name>
    <name type="synonym">Delphax striatella</name>
    <dbReference type="NCBI Taxonomy" id="195883"/>
    <lineage>
        <taxon>Eukaryota</taxon>
        <taxon>Metazoa</taxon>
        <taxon>Ecdysozoa</taxon>
        <taxon>Arthropoda</taxon>
        <taxon>Hexapoda</taxon>
        <taxon>Insecta</taxon>
        <taxon>Pterygota</taxon>
        <taxon>Neoptera</taxon>
        <taxon>Paraneoptera</taxon>
        <taxon>Hemiptera</taxon>
        <taxon>Auchenorrhyncha</taxon>
        <taxon>Fulgoroidea</taxon>
        <taxon>Delphacidae</taxon>
        <taxon>Criomorphinae</taxon>
        <taxon>Laodelphax</taxon>
    </lineage>
</organism>
<feature type="compositionally biased region" description="Basic residues" evidence="1">
    <location>
        <begin position="1"/>
        <end position="15"/>
    </location>
</feature>
<evidence type="ECO:0000313" key="3">
    <source>
        <dbReference type="Proteomes" id="UP000291343"/>
    </source>
</evidence>
<comment type="caution">
    <text evidence="2">The sequence shown here is derived from an EMBL/GenBank/DDBJ whole genome shotgun (WGS) entry which is preliminary data.</text>
</comment>
<dbReference type="InParanoid" id="A0A482X9Z3"/>
<dbReference type="AlphaFoldDB" id="A0A482X9Z3"/>
<proteinExistence type="predicted"/>
<feature type="region of interest" description="Disordered" evidence="1">
    <location>
        <begin position="1"/>
        <end position="51"/>
    </location>
</feature>